<evidence type="ECO:0000256" key="4">
    <source>
        <dbReference type="ARBA" id="ARBA00022692"/>
    </source>
</evidence>
<proteinExistence type="predicted"/>
<dbReference type="InterPro" id="IPR044744">
    <property type="entry name" value="ZNRF4/RNF13/RNF167_PA"/>
</dbReference>
<evidence type="ECO:0000256" key="7">
    <source>
        <dbReference type="ARBA" id="ARBA00022833"/>
    </source>
</evidence>
<dbReference type="Gene3D" id="3.50.30.30">
    <property type="match status" value="1"/>
</dbReference>
<keyword evidence="8 11" id="KW-1133">Transmembrane helix</keyword>
<comment type="caution">
    <text evidence="13">The sequence shown here is derived from an EMBL/GenBank/DDBJ whole genome shotgun (WGS) entry which is preliminary data.</text>
</comment>
<name>A0AAW0I6G3_MYOGA</name>
<evidence type="ECO:0000256" key="2">
    <source>
        <dbReference type="ARBA" id="ARBA00004370"/>
    </source>
</evidence>
<evidence type="ECO:0000256" key="11">
    <source>
        <dbReference type="SAM" id="Phobius"/>
    </source>
</evidence>
<evidence type="ECO:0000313" key="14">
    <source>
        <dbReference type="Proteomes" id="UP001488838"/>
    </source>
</evidence>
<feature type="compositionally biased region" description="Acidic residues" evidence="10">
    <location>
        <begin position="269"/>
        <end position="286"/>
    </location>
</feature>
<sequence length="325" mass="36334">MKILEDPSKELVYEGKDTGVLEVIYEMLLSIGMLMLSATQVYTILTVQLFAFLNLLPVEADILAYNFENASQTFEDLPARFGYRLPAEGLKVLNAQRAGYKAAIVHNVDSDDLISMGSNDIETLKKIDIPSVFIGESSANSLKDEFTYEKGGHVILVPELSLPLEYYLIPFLIIVGICLILIVIFMIHITKFVQDRHRNRRNRLRKDQLKKLPVHKFKKGDSDSDTDSSQEENEVSEHTPLLPPSASVRAPSFGSLSASHSHQNMTESSDYEEDDNETDSSDADNETAEHSVVVQLQPDACVALSFSNQLSFWTNAEWILSTALS</sequence>
<keyword evidence="7" id="KW-0862">Zinc</keyword>
<dbReference type="EC" id="2.3.2.27" evidence="3"/>
<dbReference type="GO" id="GO:0061630">
    <property type="term" value="F:ubiquitin protein ligase activity"/>
    <property type="evidence" value="ECO:0007669"/>
    <property type="project" value="UniProtKB-EC"/>
</dbReference>
<evidence type="ECO:0000259" key="12">
    <source>
        <dbReference type="Pfam" id="PF02225"/>
    </source>
</evidence>
<keyword evidence="14" id="KW-1185">Reference proteome</keyword>
<dbReference type="CDD" id="cd02123">
    <property type="entry name" value="PA_C_RZF_like"/>
    <property type="match status" value="1"/>
</dbReference>
<evidence type="ECO:0000256" key="8">
    <source>
        <dbReference type="ARBA" id="ARBA00022989"/>
    </source>
</evidence>
<dbReference type="GO" id="GO:0016020">
    <property type="term" value="C:membrane"/>
    <property type="evidence" value="ECO:0007669"/>
    <property type="project" value="UniProtKB-SubCell"/>
</dbReference>
<dbReference type="InterPro" id="IPR003137">
    <property type="entry name" value="PA_domain"/>
</dbReference>
<comment type="catalytic activity">
    <reaction evidence="1">
        <text>S-ubiquitinyl-[E2 ubiquitin-conjugating enzyme]-L-cysteine + [acceptor protein]-L-lysine = [E2 ubiquitin-conjugating enzyme]-L-cysteine + N(6)-ubiquitinyl-[acceptor protein]-L-lysine.</text>
        <dbReference type="EC" id="2.3.2.27"/>
    </reaction>
</comment>
<keyword evidence="9 11" id="KW-0472">Membrane</keyword>
<organism evidence="13 14">
    <name type="scientific">Myodes glareolus</name>
    <name type="common">Bank vole</name>
    <name type="synonym">Clethrionomys glareolus</name>
    <dbReference type="NCBI Taxonomy" id="447135"/>
    <lineage>
        <taxon>Eukaryota</taxon>
        <taxon>Metazoa</taxon>
        <taxon>Chordata</taxon>
        <taxon>Craniata</taxon>
        <taxon>Vertebrata</taxon>
        <taxon>Euteleostomi</taxon>
        <taxon>Mammalia</taxon>
        <taxon>Eutheria</taxon>
        <taxon>Euarchontoglires</taxon>
        <taxon>Glires</taxon>
        <taxon>Rodentia</taxon>
        <taxon>Myomorpha</taxon>
        <taxon>Muroidea</taxon>
        <taxon>Cricetidae</taxon>
        <taxon>Arvicolinae</taxon>
        <taxon>Myodes</taxon>
    </lineage>
</organism>
<evidence type="ECO:0000256" key="10">
    <source>
        <dbReference type="SAM" id="MobiDB-lite"/>
    </source>
</evidence>
<evidence type="ECO:0000256" key="3">
    <source>
        <dbReference type="ARBA" id="ARBA00012483"/>
    </source>
</evidence>
<keyword evidence="6" id="KW-0863">Zinc-finger</keyword>
<evidence type="ECO:0000256" key="1">
    <source>
        <dbReference type="ARBA" id="ARBA00000900"/>
    </source>
</evidence>
<feature type="transmembrane region" description="Helical" evidence="11">
    <location>
        <begin position="166"/>
        <end position="193"/>
    </location>
</feature>
<feature type="domain" description="PA" evidence="12">
    <location>
        <begin position="89"/>
        <end position="142"/>
    </location>
</feature>
<evidence type="ECO:0000256" key="6">
    <source>
        <dbReference type="ARBA" id="ARBA00022771"/>
    </source>
</evidence>
<accession>A0AAW0I6G3</accession>
<dbReference type="AlphaFoldDB" id="A0AAW0I6G3"/>
<dbReference type="GO" id="GO:0008270">
    <property type="term" value="F:zinc ion binding"/>
    <property type="evidence" value="ECO:0007669"/>
    <property type="project" value="UniProtKB-KW"/>
</dbReference>
<feature type="transmembrane region" description="Helical" evidence="11">
    <location>
        <begin position="34"/>
        <end position="56"/>
    </location>
</feature>
<protein>
    <recommendedName>
        <fullName evidence="3">RING-type E3 ubiquitin transferase</fullName>
        <ecNumber evidence="3">2.3.2.27</ecNumber>
    </recommendedName>
</protein>
<evidence type="ECO:0000256" key="5">
    <source>
        <dbReference type="ARBA" id="ARBA00022723"/>
    </source>
</evidence>
<reference evidence="13 14" key="1">
    <citation type="journal article" date="2023" name="bioRxiv">
        <title>Conserved and derived expression patterns and positive selection on dental genes reveal complex evolutionary context of ever-growing rodent molars.</title>
        <authorList>
            <person name="Calamari Z.T."/>
            <person name="Song A."/>
            <person name="Cohen E."/>
            <person name="Akter M."/>
            <person name="Roy R.D."/>
            <person name="Hallikas O."/>
            <person name="Christensen M.M."/>
            <person name="Li P."/>
            <person name="Marangoni P."/>
            <person name="Jernvall J."/>
            <person name="Klein O.D."/>
        </authorList>
    </citation>
    <scope>NUCLEOTIDE SEQUENCE [LARGE SCALE GENOMIC DNA]</scope>
    <source>
        <strain evidence="13">V071</strain>
    </source>
</reference>
<dbReference type="Proteomes" id="UP001488838">
    <property type="component" value="Unassembled WGS sequence"/>
</dbReference>
<evidence type="ECO:0000256" key="9">
    <source>
        <dbReference type="ARBA" id="ARBA00023136"/>
    </source>
</evidence>
<gene>
    <name evidence="13" type="ORF">U0070_002544</name>
</gene>
<dbReference type="GO" id="GO:0005737">
    <property type="term" value="C:cytoplasm"/>
    <property type="evidence" value="ECO:0007669"/>
    <property type="project" value="UniProtKB-ARBA"/>
</dbReference>
<dbReference type="EMBL" id="JBBHLL010000213">
    <property type="protein sequence ID" value="KAK7809755.1"/>
    <property type="molecule type" value="Genomic_DNA"/>
</dbReference>
<feature type="compositionally biased region" description="Polar residues" evidence="10">
    <location>
        <begin position="254"/>
        <end position="268"/>
    </location>
</feature>
<keyword evidence="5" id="KW-0479">Metal-binding</keyword>
<evidence type="ECO:0000313" key="13">
    <source>
        <dbReference type="EMBL" id="KAK7809755.1"/>
    </source>
</evidence>
<keyword evidence="4 11" id="KW-0812">Transmembrane</keyword>
<feature type="region of interest" description="Disordered" evidence="10">
    <location>
        <begin position="215"/>
        <end position="290"/>
    </location>
</feature>
<feature type="compositionally biased region" description="Acidic residues" evidence="10">
    <location>
        <begin position="223"/>
        <end position="234"/>
    </location>
</feature>
<comment type="subcellular location">
    <subcellularLocation>
        <location evidence="2">Membrane</location>
    </subcellularLocation>
</comment>
<dbReference type="Pfam" id="PF02225">
    <property type="entry name" value="PA"/>
    <property type="match status" value="1"/>
</dbReference>